<sequence length="184" mass="19930">MPPDPDNLYETARFHAGFLFGAISMHPASRFIVTAVTLVFVCAQSSRSTSTAETAASPKVPRGREALARIGACAETTITKIADASEKPLSPSPFKLGEKLDEDGLPVMDQGTYVQYQNGAEQIDAEWNAGAAHSKLGDAVRLCTVWKPKKCPPGDDRGRIYKATNLRTKETWQMSESWHTCGGA</sequence>
<proteinExistence type="predicted"/>
<reference evidence="1" key="1">
    <citation type="journal article" date="2024" name="Antonie Van Leeuwenhoek">
        <title>Bradyrhizobium ontarionense sp. nov., a novel bacterial symbiont isolated from Aeschynomene indica (Indian jointvetch), harbours photosynthesis, nitrogen fixation and nitrous oxide (N2O) reductase genes.</title>
        <authorList>
            <person name="Bromfield E.S.P."/>
            <person name="Cloutier S."/>
        </authorList>
    </citation>
    <scope>NUCLEOTIDE SEQUENCE</scope>
    <source>
        <strain evidence="1">A19</strain>
    </source>
</reference>
<dbReference type="RefSeq" id="WP_231324965.1">
    <property type="nucleotide sequence ID" value="NZ_CP088156.1"/>
</dbReference>
<dbReference type="EMBL" id="CP088156">
    <property type="protein sequence ID" value="UFZ06143.1"/>
    <property type="molecule type" value="Genomic_DNA"/>
</dbReference>
<accession>A0ABY3RH42</accession>
<protein>
    <submittedName>
        <fullName evidence="1">Uncharacterized protein</fullName>
    </submittedName>
</protein>
<evidence type="ECO:0000313" key="1">
    <source>
        <dbReference type="EMBL" id="UFZ06143.1"/>
    </source>
</evidence>
<name>A0ABY3RH42_9BRAD</name>
<gene>
    <name evidence="1" type="ORF">LQG66_07535</name>
</gene>
<keyword evidence="2" id="KW-1185">Reference proteome</keyword>
<dbReference type="Proteomes" id="UP001431010">
    <property type="component" value="Chromosome"/>
</dbReference>
<evidence type="ECO:0000313" key="2">
    <source>
        <dbReference type="Proteomes" id="UP001431010"/>
    </source>
</evidence>
<organism evidence="1 2">
    <name type="scientific">Bradyrhizobium ontarionense</name>
    <dbReference type="NCBI Taxonomy" id="2898149"/>
    <lineage>
        <taxon>Bacteria</taxon>
        <taxon>Pseudomonadati</taxon>
        <taxon>Pseudomonadota</taxon>
        <taxon>Alphaproteobacteria</taxon>
        <taxon>Hyphomicrobiales</taxon>
        <taxon>Nitrobacteraceae</taxon>
        <taxon>Bradyrhizobium</taxon>
    </lineage>
</organism>